<organism evidence="1 2">
    <name type="scientific">Roseospira visakhapatnamensis</name>
    <dbReference type="NCBI Taxonomy" id="390880"/>
    <lineage>
        <taxon>Bacteria</taxon>
        <taxon>Pseudomonadati</taxon>
        <taxon>Pseudomonadota</taxon>
        <taxon>Alphaproteobacteria</taxon>
        <taxon>Rhodospirillales</taxon>
        <taxon>Rhodospirillaceae</taxon>
        <taxon>Roseospira</taxon>
    </lineage>
</organism>
<reference evidence="1 2" key="1">
    <citation type="submission" date="2020-08" db="EMBL/GenBank/DDBJ databases">
        <title>Genome sequencing of Purple Non-Sulfur Bacteria from various extreme environments.</title>
        <authorList>
            <person name="Mayer M."/>
        </authorList>
    </citation>
    <scope>NUCLEOTIDE SEQUENCE [LARGE SCALE GENOMIC DNA]</scope>
    <source>
        <strain evidence="1 2">JA131</strain>
    </source>
</reference>
<protein>
    <recommendedName>
        <fullName evidence="3">Accessory factor UbiK family protein</fullName>
    </recommendedName>
</protein>
<sequence length="84" mass="9050">MSNGGPKILDDLGRVAGGALGALGGLRSEIEELVRQRVERTAHDLNLVTREEFEAVHEMAAEARAENERLAARLAALEAARDNT</sequence>
<dbReference type="RefSeq" id="WP_184045807.1">
    <property type="nucleotide sequence ID" value="NZ_JACIGK010000019.1"/>
</dbReference>
<dbReference type="Proteomes" id="UP000554286">
    <property type="component" value="Unassembled WGS sequence"/>
</dbReference>
<gene>
    <name evidence="1" type="ORF">GGD89_002560</name>
</gene>
<keyword evidence="2" id="KW-1185">Reference proteome</keyword>
<accession>A0A7W6RF76</accession>
<proteinExistence type="predicted"/>
<comment type="caution">
    <text evidence="1">The sequence shown here is derived from an EMBL/GenBank/DDBJ whole genome shotgun (WGS) entry which is preliminary data.</text>
</comment>
<dbReference type="AlphaFoldDB" id="A0A7W6RF76"/>
<name>A0A7W6RF76_9PROT</name>
<evidence type="ECO:0000313" key="1">
    <source>
        <dbReference type="EMBL" id="MBB4266924.1"/>
    </source>
</evidence>
<evidence type="ECO:0008006" key="3">
    <source>
        <dbReference type="Google" id="ProtNLM"/>
    </source>
</evidence>
<evidence type="ECO:0000313" key="2">
    <source>
        <dbReference type="Proteomes" id="UP000554286"/>
    </source>
</evidence>
<dbReference type="InterPro" id="IPR007475">
    <property type="entry name" value="UbiK"/>
</dbReference>
<dbReference type="EMBL" id="JACIGK010000019">
    <property type="protein sequence ID" value="MBB4266924.1"/>
    <property type="molecule type" value="Genomic_DNA"/>
</dbReference>
<dbReference type="Pfam" id="PF04380">
    <property type="entry name" value="BMFP"/>
    <property type="match status" value="1"/>
</dbReference>